<feature type="region of interest" description="Disordered" evidence="4">
    <location>
        <begin position="497"/>
        <end position="532"/>
    </location>
</feature>
<dbReference type="GO" id="GO:0008270">
    <property type="term" value="F:zinc ion binding"/>
    <property type="evidence" value="ECO:0007669"/>
    <property type="project" value="UniProtKB-KW"/>
</dbReference>
<feature type="region of interest" description="Disordered" evidence="4">
    <location>
        <begin position="1801"/>
        <end position="1830"/>
    </location>
</feature>
<dbReference type="PANTHER" id="PTHR13793:SF107">
    <property type="entry name" value="BROMODOMAIN-CONTAINING PROTEIN HOMOLOG"/>
    <property type="match status" value="1"/>
</dbReference>
<evidence type="ECO:0000313" key="6">
    <source>
        <dbReference type="EMBL" id="KAJ1609865.1"/>
    </source>
</evidence>
<feature type="compositionally biased region" description="Basic and acidic residues" evidence="4">
    <location>
        <begin position="497"/>
        <end position="506"/>
    </location>
</feature>
<feature type="compositionally biased region" description="Low complexity" evidence="4">
    <location>
        <begin position="972"/>
        <end position="981"/>
    </location>
</feature>
<evidence type="ECO:0000256" key="4">
    <source>
        <dbReference type="SAM" id="MobiDB-lite"/>
    </source>
</evidence>
<keyword evidence="2" id="KW-0863">Zinc-finger</keyword>
<proteinExistence type="predicted"/>
<feature type="compositionally biased region" description="Basic residues" evidence="4">
    <location>
        <begin position="107"/>
        <end position="127"/>
    </location>
</feature>
<dbReference type="CDD" id="cd15489">
    <property type="entry name" value="PHD_SF"/>
    <property type="match status" value="1"/>
</dbReference>
<feature type="domain" description="Zinc finger PHD-type" evidence="5">
    <location>
        <begin position="1217"/>
        <end position="1305"/>
    </location>
</feature>
<dbReference type="Gene3D" id="3.30.40.10">
    <property type="entry name" value="Zinc/RING finger domain, C3HC4 (zinc finger)"/>
    <property type="match status" value="2"/>
</dbReference>
<reference evidence="6" key="1">
    <citation type="submission" date="2022-10" db="EMBL/GenBank/DDBJ databases">
        <title>Adaptive evolution leads to modifications in subtelomeric GC content in a zoonotic Cryptosporidium species.</title>
        <authorList>
            <person name="Li J."/>
            <person name="Feng Y."/>
            <person name="Xiao L."/>
        </authorList>
    </citation>
    <scope>NUCLEOTIDE SEQUENCE</scope>
    <source>
        <strain evidence="6">33844</strain>
    </source>
</reference>
<evidence type="ECO:0000259" key="5">
    <source>
        <dbReference type="SMART" id="SM00249"/>
    </source>
</evidence>
<keyword evidence="3" id="KW-0862">Zinc</keyword>
<comment type="caution">
    <text evidence="6">The sequence shown here is derived from an EMBL/GenBank/DDBJ whole genome shotgun (WGS) entry which is preliminary data.</text>
</comment>
<feature type="compositionally biased region" description="Low complexity" evidence="4">
    <location>
        <begin position="1810"/>
        <end position="1824"/>
    </location>
</feature>
<feature type="region of interest" description="Disordered" evidence="4">
    <location>
        <begin position="1"/>
        <end position="151"/>
    </location>
</feature>
<evidence type="ECO:0000256" key="2">
    <source>
        <dbReference type="ARBA" id="ARBA00022771"/>
    </source>
</evidence>
<dbReference type="SUPFAM" id="SSF57903">
    <property type="entry name" value="FYVE/PHD zinc finger"/>
    <property type="match status" value="2"/>
</dbReference>
<organism evidence="6">
    <name type="scientific">Cryptosporidium canis</name>
    <dbReference type="NCBI Taxonomy" id="195482"/>
    <lineage>
        <taxon>Eukaryota</taxon>
        <taxon>Sar</taxon>
        <taxon>Alveolata</taxon>
        <taxon>Apicomplexa</taxon>
        <taxon>Conoidasida</taxon>
        <taxon>Coccidia</taxon>
        <taxon>Eucoccidiorida</taxon>
        <taxon>Eimeriorina</taxon>
        <taxon>Cryptosporidiidae</taxon>
        <taxon>Cryptosporidium</taxon>
    </lineage>
</organism>
<feature type="region of interest" description="Disordered" evidence="4">
    <location>
        <begin position="1659"/>
        <end position="1715"/>
    </location>
</feature>
<dbReference type="InterPro" id="IPR013083">
    <property type="entry name" value="Znf_RING/FYVE/PHD"/>
</dbReference>
<feature type="compositionally biased region" description="Polar residues" evidence="4">
    <location>
        <begin position="1669"/>
        <end position="1693"/>
    </location>
</feature>
<feature type="compositionally biased region" description="Basic and acidic residues" evidence="4">
    <location>
        <begin position="637"/>
        <end position="652"/>
    </location>
</feature>
<dbReference type="InterPro" id="IPR011011">
    <property type="entry name" value="Znf_FYVE_PHD"/>
</dbReference>
<feature type="compositionally biased region" description="Basic and acidic residues" evidence="4">
    <location>
        <begin position="21"/>
        <end position="49"/>
    </location>
</feature>
<feature type="region of interest" description="Disordered" evidence="4">
    <location>
        <begin position="634"/>
        <end position="653"/>
    </location>
</feature>
<dbReference type="InterPro" id="IPR001965">
    <property type="entry name" value="Znf_PHD"/>
</dbReference>
<feature type="compositionally biased region" description="Basic and acidic residues" evidence="4">
    <location>
        <begin position="69"/>
        <end position="80"/>
    </location>
</feature>
<dbReference type="SMART" id="SM00249">
    <property type="entry name" value="PHD"/>
    <property type="match status" value="4"/>
</dbReference>
<evidence type="ECO:0000256" key="1">
    <source>
        <dbReference type="ARBA" id="ARBA00022723"/>
    </source>
</evidence>
<feature type="region of interest" description="Disordered" evidence="4">
    <location>
        <begin position="938"/>
        <end position="1029"/>
    </location>
</feature>
<dbReference type="PANTHER" id="PTHR13793">
    <property type="entry name" value="PHD FINGER PROTEINS"/>
    <property type="match status" value="1"/>
</dbReference>
<feature type="compositionally biased region" description="Low complexity" evidence="4">
    <location>
        <begin position="9"/>
        <end position="20"/>
    </location>
</feature>
<accession>A0A9D5DH20</accession>
<sequence>MKARDQRPSRSSRSGAQAASLDKENDSDERRVTRSMRKSGDQRASERQSIDQGQTEGAMTDPNSGSSKAPEESEAQKVEEAGGVQPDEPKGEVLKAATEVSQGLERRKNKKVLRKSKRGRSKKKSKHRQDAGSVGKMGAGAASKNQGLESRVEGDVYSVSELDMDITSVTLINENSACTPSSGGASRMAKISWSRFDSFFRRIPMGARKEIILKTIPTNPTLRKPIIQELTTLEQTLFTDPPWGKIGRASPYIGKANLSLPPIYLNSCSLDAIVDIVSKSILKSRGGNPSKMPLEIQKPYFLLFELPDTLSLVALEPKSPQELGISETGLESSITMHGAKVAFGSAPGMSLSGSEAPMQLDGNQSQRPEIPDTQDALDSFNIKWDILQTLSLSYYQFKYIERYLHDVFFNYDHSHKKVFFTPARINNQRDQYTVNVFERIRADVDELNHLVNLHIPSQTQVKDDLEEQQEAPIPAETLFRDETVDLTSMMDEFNRTHGSLEARPGDSDSGPVVPDREKQSQSFGEALPSQTSHVPPFRDDVWGTYRSYDPIYWWIDFVQYSEGLQITTEAPGGLSHGSVGGNKVFLHNNGLSYIDAPECVEVGGLYWLDPSKPIRLTREIRDLHRFSIDAQNPQEPARQELVEQREQQEEAPKTTSTILIHPYMMNDFVDHKDFNFVEANLERFLPIYNEIVDSIAKLRLKIQSRIIYENENKVKITDIPFIWMNVVQRYQIVNSWNKLKFFLVNGYKDLYPAFLRQADISKKMESVQNVDSESKPKDEKKTKVSKLDVLLESREKNVHMTNVCTVCFNWETNTLRPFVECVRCGMVSHVACYGVNIPLNELLDFYGWLCDRCEYEKRSLGTQYLVSFNPGSISCVLCSHSGGALKRTNKEGEWTHLVCAIWHLPLVVCEDWKNLSGWNVNRLRRSWTNKKIHRANNPSRIDSAARAASSSSVLESPATTGIQEARDYGQKSMSSISSNSIDAPVSGSETVSPESRLFEDSKDLELGHNPEPPVGPAESCMENPLSPTQSHEDPEYCPVRCVFCRNDNTLGLVGCNQKDCAQFFHPICAWLNGIQVEVDSDPNYSRGETLVGFIQGWRNVQDEAMQLVNIKCYCLSHTREKEGPNNRNLTEEVSLRRKRYINRDMFPDLFNSKYNQKLSRGSQVGVIQRSRTRSLSRSKSWDIASPSMNKKSSCEMSKQNQIYYYSALNPDKYDLDICCICLKHDSTDFPSQWTPPGPGLGRPVMQMMGSPLEGPGSGITLTDEAALPSNMLVRCICCGVTVHWSCYGVEGKLRSLEDFVCQACAKGVRPESTSCILCPRRGGALIEAQGVPPGLCGKSGNKAQFLHVTCALYTPGVYILPNGQAYGVSNYLGMTSLVRLQKDASLGKAKGSFVRRFGGIEGSVQQLPFRDIRNEEQFILDQFSEQDVLEIPNVYCCICKSSYGVNLACNFPGCTRTAHPLCMKLYGCYMETEAEVDDPLCGLDGPVGSIAPGDQQLSFGSGRPGNSSSILYVSPNCQPPAMDANAVRHSFQKRSYFTQKVFCPEHGRQMSKLNPGGKLLNSTLSSLKIVGKILEDLRHLEKAKKQLYGTQLDIMSRENPIFSPLMIRNVSALQIYWNYHWRGILQESVKIRNGTINKFRDNLKNESLLKPLLANGDPSIFGGSKSPRRNNQSGAGLQTGPANPSYQSRTTQGRAAGLKRTRSSGEATEVPSLEDAIKEARRQREIYKKELVASGVVLKKRPPPNRAPSIPFSRLTDEELKQCALNCLNTIGSSSKLAMSLMTGYNPEASASMGAIQTDVNTSPELRGYPSASASASQAPAEKSQLQHPSFDNGVPKIRSFCIKQHRHDCFRRRLSEFILYPPPVMDHRRKTLRSLTRQLKQHGVTAEELLASDIPLPLTKSKPAALPPAGQGMVQAVGRPNLGSVPIISQPSIPAVNTVTNTNSTAVVHFGSCVDSSMDLTLPTPIAPSSSAISPPFSTMDCVNPAFIPPSTGAMEEPGQDPTQVIHLDGHHPKHNLYF</sequence>
<feature type="compositionally biased region" description="Polar residues" evidence="4">
    <location>
        <begin position="50"/>
        <end position="67"/>
    </location>
</feature>
<feature type="compositionally biased region" description="Basic and acidic residues" evidence="4">
    <location>
        <begin position="996"/>
        <end position="1008"/>
    </location>
</feature>
<dbReference type="InterPro" id="IPR050701">
    <property type="entry name" value="Histone_Mod_Regulator"/>
</dbReference>
<gene>
    <name evidence="6" type="ORF">OJ253_1401</name>
</gene>
<evidence type="ECO:0000256" key="3">
    <source>
        <dbReference type="ARBA" id="ARBA00022833"/>
    </source>
</evidence>
<dbReference type="Proteomes" id="UP001067231">
    <property type="component" value="Unassembled WGS sequence"/>
</dbReference>
<feature type="domain" description="Zinc finger PHD-type" evidence="5">
    <location>
        <begin position="1040"/>
        <end position="1118"/>
    </location>
</feature>
<dbReference type="OrthoDB" id="20839at2759"/>
<feature type="compositionally biased region" description="Polar residues" evidence="4">
    <location>
        <begin position="520"/>
        <end position="532"/>
    </location>
</feature>
<feature type="compositionally biased region" description="Polar residues" evidence="4">
    <location>
        <begin position="953"/>
        <end position="962"/>
    </location>
</feature>
<dbReference type="EMBL" id="JAPCXC010000030">
    <property type="protein sequence ID" value="KAJ1609865.1"/>
    <property type="molecule type" value="Genomic_DNA"/>
</dbReference>
<feature type="domain" description="Zinc finger PHD-type" evidence="5">
    <location>
        <begin position="803"/>
        <end position="854"/>
    </location>
</feature>
<dbReference type="Pfam" id="PF13832">
    <property type="entry name" value="zf-HC5HC2H_2"/>
    <property type="match status" value="1"/>
</dbReference>
<feature type="domain" description="Zinc finger PHD-type" evidence="5">
    <location>
        <begin position="1435"/>
        <end position="1547"/>
    </location>
</feature>
<protein>
    <submittedName>
        <fullName evidence="6">PHD domain-containing protein</fullName>
    </submittedName>
</protein>
<name>A0A9D5DH20_9CRYT</name>
<dbReference type="GO" id="GO:0006357">
    <property type="term" value="P:regulation of transcription by RNA polymerase II"/>
    <property type="evidence" value="ECO:0007669"/>
    <property type="project" value="TreeGrafter"/>
</dbReference>
<keyword evidence="1" id="KW-0479">Metal-binding</keyword>